<organism evidence="2 3">
    <name type="scientific">Flexivirga alba</name>
    <dbReference type="NCBI Taxonomy" id="702742"/>
    <lineage>
        <taxon>Bacteria</taxon>
        <taxon>Bacillati</taxon>
        <taxon>Actinomycetota</taxon>
        <taxon>Actinomycetes</taxon>
        <taxon>Micrococcales</taxon>
        <taxon>Dermacoccaceae</taxon>
        <taxon>Flexivirga</taxon>
    </lineage>
</organism>
<accession>A0ABW2AJY3</accession>
<dbReference type="PROSITE" id="PS51318">
    <property type="entry name" value="TAT"/>
    <property type="match status" value="1"/>
</dbReference>
<comment type="caution">
    <text evidence="2">The sequence shown here is derived from an EMBL/GenBank/DDBJ whole genome shotgun (WGS) entry which is preliminary data.</text>
</comment>
<dbReference type="InterPro" id="IPR015168">
    <property type="entry name" value="SsuA/THI5"/>
</dbReference>
<dbReference type="RefSeq" id="WP_382403808.1">
    <property type="nucleotide sequence ID" value="NZ_JBHSWH010000001.1"/>
</dbReference>
<feature type="domain" description="SsuA/THI5-like" evidence="1">
    <location>
        <begin position="164"/>
        <end position="296"/>
    </location>
</feature>
<dbReference type="Proteomes" id="UP001596298">
    <property type="component" value="Unassembled WGS sequence"/>
</dbReference>
<dbReference type="Pfam" id="PF09084">
    <property type="entry name" value="NMT1"/>
    <property type="match status" value="1"/>
</dbReference>
<gene>
    <name evidence="2" type="ORF">ACFQDH_18250</name>
</gene>
<evidence type="ECO:0000313" key="2">
    <source>
        <dbReference type="EMBL" id="MFC6707142.1"/>
    </source>
</evidence>
<protein>
    <submittedName>
        <fullName evidence="2">ABC transporter substrate-binding protein</fullName>
    </submittedName>
</protein>
<dbReference type="InterPro" id="IPR006311">
    <property type="entry name" value="TAT_signal"/>
</dbReference>
<reference evidence="3" key="1">
    <citation type="journal article" date="2019" name="Int. J. Syst. Evol. Microbiol.">
        <title>The Global Catalogue of Microorganisms (GCM) 10K type strain sequencing project: providing services to taxonomists for standard genome sequencing and annotation.</title>
        <authorList>
            <consortium name="The Broad Institute Genomics Platform"/>
            <consortium name="The Broad Institute Genome Sequencing Center for Infectious Disease"/>
            <person name="Wu L."/>
            <person name="Ma J."/>
        </authorList>
    </citation>
    <scope>NUCLEOTIDE SEQUENCE [LARGE SCALE GENOMIC DNA]</scope>
    <source>
        <strain evidence="3">CCUG 58127</strain>
    </source>
</reference>
<dbReference type="PANTHER" id="PTHR30024">
    <property type="entry name" value="ALIPHATIC SULFONATES-BINDING PROTEIN-RELATED"/>
    <property type="match status" value="1"/>
</dbReference>
<dbReference type="EMBL" id="JBHSWH010000001">
    <property type="protein sequence ID" value="MFC6707142.1"/>
    <property type="molecule type" value="Genomic_DNA"/>
</dbReference>
<proteinExistence type="predicted"/>
<evidence type="ECO:0000313" key="3">
    <source>
        <dbReference type="Proteomes" id="UP001596298"/>
    </source>
</evidence>
<name>A0ABW2AJY3_9MICO</name>
<evidence type="ECO:0000259" key="1">
    <source>
        <dbReference type="Pfam" id="PF09084"/>
    </source>
</evidence>
<keyword evidence="3" id="KW-1185">Reference proteome</keyword>
<dbReference type="SUPFAM" id="SSF53850">
    <property type="entry name" value="Periplasmic binding protein-like II"/>
    <property type="match status" value="1"/>
</dbReference>
<dbReference type="Gene3D" id="3.40.190.10">
    <property type="entry name" value="Periplasmic binding protein-like II"/>
    <property type="match status" value="2"/>
</dbReference>
<sequence length="373" mass="39598">MSDLGRLSSPHASRRDVLRWTGGGLLALGVGGALSACGGGGSNSAAGVKKAAGALSKPTTLHIASAPIDNYFLDFVNQDQQDYQKYNLEVPKFILPKSGVQGEQLMTAGSIDAQVQDVLLTMSTFVHSEPGKRPVFVGMRVPETTYSIVVGKGSWPDAKASFQEKMQALKGKTIGVTAIGAGADQQLTLALKQAGMTRKDVTPLAVGQVAGGGAAQMKAGRIAAYVGITWATSRVLAKQTGGRILIEFSDPSVPPLLSKQQVDVCIVREDFAKKHEDVVKAWLASQTAGRDWMVANRGKAAELLNKTCLGGKFPDIAKGYIDHFADDLVPKLHPDWKVAKADIDVMLDVAQQMGIIKKGQISFEDLVPAFARA</sequence>